<dbReference type="InterPro" id="IPR018076">
    <property type="entry name" value="T2SS_GspF_dom"/>
</dbReference>
<comment type="caution">
    <text evidence="8">The sequence shown here is derived from an EMBL/GenBank/DDBJ whole genome shotgun (WGS) entry which is preliminary data.</text>
</comment>
<dbReference type="GO" id="GO:0005886">
    <property type="term" value="C:plasma membrane"/>
    <property type="evidence" value="ECO:0007669"/>
    <property type="project" value="UniProtKB-SubCell"/>
</dbReference>
<keyword evidence="5 6" id="KW-0472">Membrane</keyword>
<gene>
    <name evidence="8" type="ORF">ENW50_01020</name>
</gene>
<evidence type="ECO:0000313" key="8">
    <source>
        <dbReference type="EMBL" id="HGY93262.1"/>
    </source>
</evidence>
<dbReference type="Pfam" id="PF00482">
    <property type="entry name" value="T2SSF"/>
    <property type="match status" value="1"/>
</dbReference>
<feature type="transmembrane region" description="Helical" evidence="6">
    <location>
        <begin position="6"/>
        <end position="24"/>
    </location>
</feature>
<evidence type="ECO:0000259" key="7">
    <source>
        <dbReference type="Pfam" id="PF00482"/>
    </source>
</evidence>
<dbReference type="PANTHER" id="PTHR35007">
    <property type="entry name" value="INTEGRAL MEMBRANE PROTEIN-RELATED"/>
    <property type="match status" value="1"/>
</dbReference>
<comment type="subcellular location">
    <subcellularLocation>
        <location evidence="1">Cell membrane</location>
        <topology evidence="1">Multi-pass membrane protein</topology>
    </subcellularLocation>
</comment>
<protein>
    <submittedName>
        <fullName evidence="8">Type II secretion system F family protein</fullName>
    </submittedName>
</protein>
<keyword evidence="4 6" id="KW-1133">Transmembrane helix</keyword>
<evidence type="ECO:0000256" key="1">
    <source>
        <dbReference type="ARBA" id="ARBA00004651"/>
    </source>
</evidence>
<dbReference type="AlphaFoldDB" id="A0A7V4XQJ4"/>
<evidence type="ECO:0000256" key="6">
    <source>
        <dbReference type="SAM" id="Phobius"/>
    </source>
</evidence>
<reference evidence="8" key="1">
    <citation type="journal article" date="2020" name="mSystems">
        <title>Genome- and Community-Level Interaction Insights into Carbon Utilization and Element Cycling Functions of Hydrothermarchaeota in Hydrothermal Sediment.</title>
        <authorList>
            <person name="Zhou Z."/>
            <person name="Liu Y."/>
            <person name="Xu W."/>
            <person name="Pan J."/>
            <person name="Luo Z.H."/>
            <person name="Li M."/>
        </authorList>
    </citation>
    <scope>NUCLEOTIDE SEQUENCE [LARGE SCALE GENOMIC DNA]</scope>
    <source>
        <strain evidence="8">SpSt-855</strain>
    </source>
</reference>
<name>A0A7V4XQJ4_9BACT</name>
<proteinExistence type="predicted"/>
<dbReference type="EMBL" id="DTKL01000010">
    <property type="protein sequence ID" value="HGY93262.1"/>
    <property type="molecule type" value="Genomic_DNA"/>
</dbReference>
<evidence type="ECO:0000256" key="3">
    <source>
        <dbReference type="ARBA" id="ARBA00022692"/>
    </source>
</evidence>
<keyword evidence="2" id="KW-1003">Cell membrane</keyword>
<feature type="transmembrane region" description="Helical" evidence="6">
    <location>
        <begin position="300"/>
        <end position="319"/>
    </location>
</feature>
<feature type="transmembrane region" description="Helical" evidence="6">
    <location>
        <begin position="120"/>
        <end position="139"/>
    </location>
</feature>
<dbReference type="InterPro" id="IPR042094">
    <property type="entry name" value="T2SS_GspF_sf"/>
</dbReference>
<keyword evidence="3 6" id="KW-0812">Transmembrane</keyword>
<evidence type="ECO:0000256" key="4">
    <source>
        <dbReference type="ARBA" id="ARBA00022989"/>
    </source>
</evidence>
<dbReference type="Gene3D" id="1.20.81.30">
    <property type="entry name" value="Type II secretion system (T2SS), domain F"/>
    <property type="match status" value="1"/>
</dbReference>
<evidence type="ECO:0000256" key="2">
    <source>
        <dbReference type="ARBA" id="ARBA00022475"/>
    </source>
</evidence>
<evidence type="ECO:0000256" key="5">
    <source>
        <dbReference type="ARBA" id="ARBA00023136"/>
    </source>
</evidence>
<feature type="transmembrane region" description="Helical" evidence="6">
    <location>
        <begin position="97"/>
        <end position="114"/>
    </location>
</feature>
<sequence>MLLILIFIIMLLVSFGMIVLFGRPSKQEKKIYQRLDALTTRSIGQESTKDTPEALLKQPLGAGSMARVDALLDRFQFYSRLEKLILQAHRNSTPGRVLLQSGGFCIGGFIAARLLYPQLIVEIAIPLIGLVFPFVALSFQRAQRLKKFNAGLPDSIDLLGRALRAGHSVASAIEVVSEQGQEPVASEFGEVFRAQNFGLPFRDAMLQLAERVPSSDLRFLVTAMMVQKETGGNLTEILDRTTYVIRERLRIQGEVKTKTAQGRLTGVILALLPIILGVLINVINPDYAKPLFTDPMGKKMLYAGAGLISVGAFFINKIVKIEV</sequence>
<accession>A0A7V4XQJ4</accession>
<dbReference type="PANTHER" id="PTHR35007:SF1">
    <property type="entry name" value="PILUS ASSEMBLY PROTEIN"/>
    <property type="match status" value="1"/>
</dbReference>
<organism evidence="8">
    <name type="scientific">Acidobacterium capsulatum</name>
    <dbReference type="NCBI Taxonomy" id="33075"/>
    <lineage>
        <taxon>Bacteria</taxon>
        <taxon>Pseudomonadati</taxon>
        <taxon>Acidobacteriota</taxon>
        <taxon>Terriglobia</taxon>
        <taxon>Terriglobales</taxon>
        <taxon>Acidobacteriaceae</taxon>
        <taxon>Acidobacterium</taxon>
    </lineage>
</organism>
<feature type="domain" description="Type II secretion system protein GspF" evidence="7">
    <location>
        <begin position="156"/>
        <end position="279"/>
    </location>
</feature>
<feature type="transmembrane region" description="Helical" evidence="6">
    <location>
        <begin position="260"/>
        <end position="280"/>
    </location>
</feature>